<keyword evidence="2" id="KW-1185">Reference proteome</keyword>
<dbReference type="EMBL" id="JAGRRH010000029">
    <property type="protein sequence ID" value="KAG7339896.1"/>
    <property type="molecule type" value="Genomic_DNA"/>
</dbReference>
<gene>
    <name evidence="1" type="ORF">IV203_024946</name>
</gene>
<sequence>MSSYSPRVHVAWDGKLDFNIATVKPVYLATFAKKTGHGYRLCGKGYGEGLEPLLQVLNKLRAEVAQEDFVFGDYSNREGRRALRLLLSGLEPGESVAAGQELNYLEEYAASSVNELQELGCVQVKEPNHRNDGDKNKFFKKEANIAIIACLIGNSSMRSVVEAHAGTQSGNYRDIIYALVPPSKDNIYQDEPQDNIRDFELFYDMAFPDGKDPRENTVPALCITKQDFYSGLRLFCNKKKKNANRYLGPDEGTNPPPKTRIELARTGQLFLPSDFEILSKIEHNVYTVRLRDHPLGTYVMKVATEHIKFCDYNGSLTALVIRVAARTWPYQKQ</sequence>
<comment type="caution">
    <text evidence="1">The sequence shown here is derived from an EMBL/GenBank/DDBJ whole genome shotgun (WGS) entry which is preliminary data.</text>
</comment>
<proteinExistence type="predicted"/>
<dbReference type="Proteomes" id="UP000693970">
    <property type="component" value="Unassembled WGS sequence"/>
</dbReference>
<reference evidence="1" key="2">
    <citation type="submission" date="2021-04" db="EMBL/GenBank/DDBJ databases">
        <authorList>
            <person name="Podell S."/>
        </authorList>
    </citation>
    <scope>NUCLEOTIDE SEQUENCE</scope>
    <source>
        <strain evidence="1">Hildebrandi</strain>
    </source>
</reference>
<protein>
    <submittedName>
        <fullName evidence="1">Uncharacterized protein</fullName>
    </submittedName>
</protein>
<evidence type="ECO:0000313" key="1">
    <source>
        <dbReference type="EMBL" id="KAG7339896.1"/>
    </source>
</evidence>
<evidence type="ECO:0000313" key="2">
    <source>
        <dbReference type="Proteomes" id="UP000693970"/>
    </source>
</evidence>
<name>A0A9K3PAL0_9STRA</name>
<dbReference type="AlphaFoldDB" id="A0A9K3PAL0"/>
<organism evidence="1 2">
    <name type="scientific">Nitzschia inconspicua</name>
    <dbReference type="NCBI Taxonomy" id="303405"/>
    <lineage>
        <taxon>Eukaryota</taxon>
        <taxon>Sar</taxon>
        <taxon>Stramenopiles</taxon>
        <taxon>Ochrophyta</taxon>
        <taxon>Bacillariophyta</taxon>
        <taxon>Bacillariophyceae</taxon>
        <taxon>Bacillariophycidae</taxon>
        <taxon>Bacillariales</taxon>
        <taxon>Bacillariaceae</taxon>
        <taxon>Nitzschia</taxon>
    </lineage>
</organism>
<accession>A0A9K3PAL0</accession>
<reference evidence="1" key="1">
    <citation type="journal article" date="2021" name="Sci. Rep.">
        <title>Diploid genomic architecture of Nitzschia inconspicua, an elite biomass production diatom.</title>
        <authorList>
            <person name="Oliver A."/>
            <person name="Podell S."/>
            <person name="Pinowska A."/>
            <person name="Traller J.C."/>
            <person name="Smith S.R."/>
            <person name="McClure R."/>
            <person name="Beliaev A."/>
            <person name="Bohutskyi P."/>
            <person name="Hill E.A."/>
            <person name="Rabines A."/>
            <person name="Zheng H."/>
            <person name="Allen L.Z."/>
            <person name="Kuo A."/>
            <person name="Grigoriev I.V."/>
            <person name="Allen A.E."/>
            <person name="Hazlebeck D."/>
            <person name="Allen E.E."/>
        </authorList>
    </citation>
    <scope>NUCLEOTIDE SEQUENCE</scope>
    <source>
        <strain evidence="1">Hildebrandi</strain>
    </source>
</reference>